<dbReference type="FunFam" id="3.40.50.10190:FF:000009">
    <property type="entry name" value="DNA repair protein REV1"/>
    <property type="match status" value="1"/>
</dbReference>
<dbReference type="InterPro" id="IPR001126">
    <property type="entry name" value="UmuC"/>
</dbReference>
<feature type="region of interest" description="Disordered" evidence="15">
    <location>
        <begin position="847"/>
        <end position="879"/>
    </location>
</feature>
<dbReference type="Gene3D" id="3.30.70.270">
    <property type="match status" value="2"/>
</dbReference>
<feature type="region of interest" description="Disordered" evidence="15">
    <location>
        <begin position="147"/>
        <end position="185"/>
    </location>
</feature>
<evidence type="ECO:0000256" key="10">
    <source>
        <dbReference type="ARBA" id="ARBA00023125"/>
    </source>
</evidence>
<keyword evidence="6 13" id="KW-0548">Nucleotidyltransferase</keyword>
<dbReference type="GO" id="GO:0017125">
    <property type="term" value="F:deoxycytidyl transferase activity"/>
    <property type="evidence" value="ECO:0007669"/>
    <property type="project" value="TreeGrafter"/>
</dbReference>
<evidence type="ECO:0000256" key="7">
    <source>
        <dbReference type="ARBA" id="ARBA00022723"/>
    </source>
</evidence>
<feature type="domain" description="BRCT" evidence="16">
    <location>
        <begin position="47"/>
        <end position="134"/>
    </location>
</feature>
<keyword evidence="12 13" id="KW-0539">Nucleus</keyword>
<dbReference type="Gene3D" id="1.20.58.1280">
    <property type="entry name" value="DNA repair protein Rev1, C-terminal domain"/>
    <property type="match status" value="1"/>
</dbReference>
<accession>A0A671PG20</accession>
<dbReference type="GO" id="GO:0003887">
    <property type="term" value="F:DNA-directed DNA polymerase activity"/>
    <property type="evidence" value="ECO:0007669"/>
    <property type="project" value="InterPro"/>
</dbReference>
<dbReference type="Gene3D" id="6.10.250.1630">
    <property type="match status" value="2"/>
</dbReference>
<dbReference type="FunFam" id="3.30.1490.100:FF:000001">
    <property type="entry name" value="DNA repair protein REV1"/>
    <property type="match status" value="1"/>
</dbReference>
<feature type="binding site" evidence="14">
    <location>
        <position position="545"/>
    </location>
    <ligand>
        <name>Mg(2+)</name>
        <dbReference type="ChEBI" id="CHEBI:18420"/>
        <label>1</label>
    </ligand>
</feature>
<dbReference type="PANTHER" id="PTHR45990">
    <property type="entry name" value="DNA REPAIR PROTEIN REV1"/>
    <property type="match status" value="1"/>
</dbReference>
<feature type="compositionally biased region" description="Low complexity" evidence="15">
    <location>
        <begin position="849"/>
        <end position="867"/>
    </location>
</feature>
<evidence type="ECO:0000256" key="9">
    <source>
        <dbReference type="ARBA" id="ARBA00022842"/>
    </source>
</evidence>
<dbReference type="Pfam" id="PF16727">
    <property type="entry name" value="REV1_C"/>
    <property type="match status" value="1"/>
</dbReference>
<comment type="function">
    <text evidence="13">Deoxycytidyl transferase involved in DNA repair. Transfers a dCMP residue from dCTP to the 3'-end of a DNA primer in a template-dependent reaction. May assist in the first step in the bypass of abasic lesions by the insertion of a nucleotide opposite the lesion. Required for normal induction of mutations by physical and chemical agents.</text>
</comment>
<evidence type="ECO:0000259" key="16">
    <source>
        <dbReference type="PROSITE" id="PS50172"/>
    </source>
</evidence>
<dbReference type="CDD" id="cd12145">
    <property type="entry name" value="Rev1_C"/>
    <property type="match status" value="1"/>
</dbReference>
<feature type="compositionally biased region" description="Polar residues" evidence="15">
    <location>
        <begin position="173"/>
        <end position="184"/>
    </location>
</feature>
<evidence type="ECO:0000256" key="15">
    <source>
        <dbReference type="SAM" id="MobiDB-lite"/>
    </source>
</evidence>
<keyword evidence="5 13" id="KW-0808">Transferase</keyword>
<feature type="compositionally biased region" description="Low complexity" evidence="15">
    <location>
        <begin position="924"/>
        <end position="938"/>
    </location>
</feature>
<comment type="similarity">
    <text evidence="2 13">Belongs to the DNA polymerase type-Y family.</text>
</comment>
<dbReference type="Gene3D" id="3.40.50.10190">
    <property type="entry name" value="BRCT domain"/>
    <property type="match status" value="1"/>
</dbReference>
<dbReference type="InterPro" id="IPR036420">
    <property type="entry name" value="BRCT_dom_sf"/>
</dbReference>
<dbReference type="InterPro" id="IPR036775">
    <property type="entry name" value="DNA_pol_Y-fam_lit_finger_sf"/>
</dbReference>
<dbReference type="FunFam" id="3.40.1170.60:FF:000005">
    <property type="entry name" value="DNA repair protein REV1"/>
    <property type="match status" value="1"/>
</dbReference>
<dbReference type="Gene3D" id="3.40.1170.60">
    <property type="match status" value="1"/>
</dbReference>
<dbReference type="GO" id="GO:0042276">
    <property type="term" value="P:error-prone translesion synthesis"/>
    <property type="evidence" value="ECO:0007669"/>
    <property type="project" value="InterPro"/>
</dbReference>
<feature type="region of interest" description="Disordered" evidence="15">
    <location>
        <begin position="241"/>
        <end position="272"/>
    </location>
</feature>
<dbReference type="InterPro" id="IPR025527">
    <property type="entry name" value="HUWE1/Rev1_UBM"/>
</dbReference>
<proteinExistence type="inferred from homology"/>
<reference evidence="18" key="2">
    <citation type="submission" date="2025-09" db="UniProtKB">
        <authorList>
            <consortium name="Ensembl"/>
        </authorList>
    </citation>
    <scope>IDENTIFICATION</scope>
</reference>
<keyword evidence="11 13" id="KW-0234">DNA repair</keyword>
<dbReference type="Gene3D" id="1.10.150.20">
    <property type="entry name" value="5' to 3' exonuclease, C-terminal subdomain"/>
    <property type="match status" value="1"/>
</dbReference>
<evidence type="ECO:0000313" key="18">
    <source>
        <dbReference type="Ensembl" id="ENSSANP00000056805.1"/>
    </source>
</evidence>
<feature type="region of interest" description="Disordered" evidence="15">
    <location>
        <begin position="1003"/>
        <end position="1085"/>
    </location>
</feature>
<dbReference type="Pfam" id="PF00533">
    <property type="entry name" value="BRCT"/>
    <property type="match status" value="1"/>
</dbReference>
<dbReference type="CDD" id="cd17719">
    <property type="entry name" value="BRCT_Rev1"/>
    <property type="match status" value="1"/>
</dbReference>
<dbReference type="SUPFAM" id="SSF52113">
    <property type="entry name" value="BRCT domain"/>
    <property type="match status" value="1"/>
</dbReference>
<organism evidence="18 19">
    <name type="scientific">Sinocyclocheilus anshuiensis</name>
    <dbReference type="NCBI Taxonomy" id="1608454"/>
    <lineage>
        <taxon>Eukaryota</taxon>
        <taxon>Metazoa</taxon>
        <taxon>Chordata</taxon>
        <taxon>Craniata</taxon>
        <taxon>Vertebrata</taxon>
        <taxon>Euteleostomi</taxon>
        <taxon>Actinopterygii</taxon>
        <taxon>Neopterygii</taxon>
        <taxon>Teleostei</taxon>
        <taxon>Ostariophysi</taxon>
        <taxon>Cypriniformes</taxon>
        <taxon>Cyprinidae</taxon>
        <taxon>Cyprininae</taxon>
        <taxon>Sinocyclocheilus</taxon>
    </lineage>
</organism>
<gene>
    <name evidence="18" type="primary">rev1</name>
</gene>
<dbReference type="Gene3D" id="3.30.1490.100">
    <property type="entry name" value="DNA polymerase, Y-family, little finger domain"/>
    <property type="match status" value="1"/>
</dbReference>
<feature type="binding site" evidence="14">
    <location>
        <position position="544"/>
    </location>
    <ligand>
        <name>Mg(2+)</name>
        <dbReference type="ChEBI" id="CHEBI:18420"/>
        <label>1</label>
    </ligand>
</feature>
<feature type="domain" description="UmuC" evidence="17">
    <location>
        <begin position="387"/>
        <end position="627"/>
    </location>
</feature>
<evidence type="ECO:0000256" key="14">
    <source>
        <dbReference type="PIRSR" id="PIRSR036573-2"/>
    </source>
</evidence>
<feature type="region of interest" description="Disordered" evidence="15">
    <location>
        <begin position="914"/>
        <end position="957"/>
    </location>
</feature>
<keyword evidence="9 14" id="KW-0460">Magnesium</keyword>
<dbReference type="GO" id="GO:0003684">
    <property type="term" value="F:damaged DNA binding"/>
    <property type="evidence" value="ECO:0007669"/>
    <property type="project" value="UniProtKB-UniRule"/>
</dbReference>
<feature type="region of interest" description="Disordered" evidence="15">
    <location>
        <begin position="1"/>
        <end position="20"/>
    </location>
</feature>
<dbReference type="InterPro" id="IPR012112">
    <property type="entry name" value="REV1"/>
</dbReference>
<feature type="binding site" evidence="14">
    <location>
        <position position="391"/>
    </location>
    <ligand>
        <name>Mg(2+)</name>
        <dbReference type="ChEBI" id="CHEBI:18420"/>
        <label>1</label>
    </ligand>
</feature>
<dbReference type="GO" id="GO:0046872">
    <property type="term" value="F:metal ion binding"/>
    <property type="evidence" value="ECO:0007669"/>
    <property type="project" value="UniProtKB-KW"/>
</dbReference>
<dbReference type="InterPro" id="IPR053848">
    <property type="entry name" value="IMS_HHH_1"/>
</dbReference>
<dbReference type="InterPro" id="IPR043128">
    <property type="entry name" value="Rev_trsase/Diguanyl_cyclase"/>
</dbReference>
<evidence type="ECO:0000256" key="3">
    <source>
        <dbReference type="ARBA" id="ARBA00020399"/>
    </source>
</evidence>
<evidence type="ECO:0000256" key="4">
    <source>
        <dbReference type="ARBA" id="ARBA00022634"/>
    </source>
</evidence>
<keyword evidence="4 13" id="KW-0237">DNA synthesis</keyword>
<dbReference type="GO" id="GO:0070987">
    <property type="term" value="P:error-free translesion synthesis"/>
    <property type="evidence" value="ECO:0007669"/>
    <property type="project" value="TreeGrafter"/>
</dbReference>
<dbReference type="PROSITE" id="PS50173">
    <property type="entry name" value="UMUC"/>
    <property type="match status" value="1"/>
</dbReference>
<reference evidence="18" key="1">
    <citation type="submission" date="2025-08" db="UniProtKB">
        <authorList>
            <consortium name="Ensembl"/>
        </authorList>
    </citation>
    <scope>IDENTIFICATION</scope>
</reference>
<dbReference type="Pfam" id="PF11799">
    <property type="entry name" value="IMS_C"/>
    <property type="match status" value="1"/>
</dbReference>
<evidence type="ECO:0000256" key="5">
    <source>
        <dbReference type="ARBA" id="ARBA00022679"/>
    </source>
</evidence>
<dbReference type="SMART" id="SM00292">
    <property type="entry name" value="BRCT"/>
    <property type="match status" value="1"/>
</dbReference>
<dbReference type="EC" id="2.7.7.-" evidence="13"/>
<comment type="cofactor">
    <cofactor evidence="14">
        <name>Mg(2+)</name>
        <dbReference type="ChEBI" id="CHEBI:18420"/>
    </cofactor>
    <text evidence="14">Binds 2 magnesium ions.</text>
</comment>
<dbReference type="InterPro" id="IPR031991">
    <property type="entry name" value="Rev1_C"/>
</dbReference>
<dbReference type="PANTHER" id="PTHR45990:SF1">
    <property type="entry name" value="DNA REPAIR PROTEIN REV1"/>
    <property type="match status" value="1"/>
</dbReference>
<dbReference type="AlphaFoldDB" id="A0A671PG20"/>
<evidence type="ECO:0000256" key="1">
    <source>
        <dbReference type="ARBA" id="ARBA00004123"/>
    </source>
</evidence>
<dbReference type="Ensembl" id="ENSSANT00000060456.1">
    <property type="protein sequence ID" value="ENSSANP00000056805.1"/>
    <property type="gene ID" value="ENSSANG00000028166.1"/>
</dbReference>
<feature type="compositionally biased region" description="Polar residues" evidence="15">
    <location>
        <begin position="242"/>
        <end position="251"/>
    </location>
</feature>
<dbReference type="Proteomes" id="UP000472260">
    <property type="component" value="Unassembled WGS sequence"/>
</dbReference>
<feature type="compositionally biased region" description="Basic and acidic residues" evidence="15">
    <location>
        <begin position="914"/>
        <end position="923"/>
    </location>
</feature>
<evidence type="ECO:0000256" key="11">
    <source>
        <dbReference type="ARBA" id="ARBA00023204"/>
    </source>
</evidence>
<dbReference type="Pfam" id="PF14377">
    <property type="entry name" value="UBM"/>
    <property type="match status" value="2"/>
</dbReference>
<dbReference type="CDD" id="cd19318">
    <property type="entry name" value="Rev1_UBM2"/>
    <property type="match status" value="1"/>
</dbReference>
<dbReference type="InterPro" id="IPR038401">
    <property type="entry name" value="Rev1_C_sf"/>
</dbReference>
<evidence type="ECO:0000256" key="12">
    <source>
        <dbReference type="ARBA" id="ARBA00023242"/>
    </source>
</evidence>
<dbReference type="FunFam" id="1.20.58.1280:FF:000001">
    <property type="entry name" value="DNA repair protein REV1"/>
    <property type="match status" value="1"/>
</dbReference>
<dbReference type="FunFam" id="3.30.70.270:FF:000005">
    <property type="entry name" value="DNA repair protein REV1"/>
    <property type="match status" value="1"/>
</dbReference>
<keyword evidence="8 13" id="KW-0227">DNA damage</keyword>
<protein>
    <recommendedName>
        <fullName evidence="3 13">DNA repair protein REV1</fullName>
        <ecNumber evidence="13">2.7.7.-</ecNumber>
    </recommendedName>
</protein>
<evidence type="ECO:0000313" key="19">
    <source>
        <dbReference type="Proteomes" id="UP000472260"/>
    </source>
</evidence>
<dbReference type="FunFam" id="1.10.150.20:FF:000025">
    <property type="entry name" value="DNA repair protein REV1"/>
    <property type="match status" value="1"/>
</dbReference>
<dbReference type="Pfam" id="PF21999">
    <property type="entry name" value="IMS_HHH_1"/>
    <property type="match status" value="1"/>
</dbReference>
<dbReference type="SUPFAM" id="SSF56672">
    <property type="entry name" value="DNA/RNA polymerases"/>
    <property type="match status" value="1"/>
</dbReference>
<evidence type="ECO:0000256" key="13">
    <source>
        <dbReference type="PIRNR" id="PIRNR036573"/>
    </source>
</evidence>
<keyword evidence="19" id="KW-1185">Reference proteome</keyword>
<dbReference type="PROSITE" id="PS50172">
    <property type="entry name" value="BRCT"/>
    <property type="match status" value="1"/>
</dbReference>
<dbReference type="PIRSF" id="PIRSF036573">
    <property type="entry name" value="REV1"/>
    <property type="match status" value="1"/>
</dbReference>
<evidence type="ECO:0000256" key="8">
    <source>
        <dbReference type="ARBA" id="ARBA00022763"/>
    </source>
</evidence>
<sequence length="1183" mass="130752">MSRDGWRKKASEDDGWGGRGGYMAAKISKLEEQFQKDAPREKQKDGTSSYIFSGVAIYVNGYTDPSADELRRLMMLHGGQFHLYYTRSKTTHIIATNLPNRKIQELKGEKVVRPEWITDSIKAGHQLSYVQYQLYTKQKGLNFTSVCARGKQDPSSSHEPSKPSLNHPESDSIKPQPSHTQTLSKEVLKSTHANHKANFTERSNHQGSQDTLLTNGYVHPVNGALKPQDSFAELQLHVVDTGSHQSHLPQTESRDREESSCSSAGSKPGLHNIVRLNGSYHMTPNSSTLADSSNQPGRSGQGAEAGIISEFFSHSRLHHISTWRNEFSEYVNGLQSRSRAAGGAVFSGKEKLKKLKANCSSGVLSLWFMFVYLCSLMAAPQVRQSCILHVDMDCFFVSVGIRHRPDLKGKPVAVTSNRGPGRVAQRPGANPQLEFQYYQRKQNQYRKEKTDGDLEMTPSPQCDEVPSNGVDLDLAALSMAEIASCSYEARQTGVRNGMFFGRAKQLCPDLQSVPYDFQAYKEVALSMYETLASYTHNIEALSCDEALVDATKLLVELGVTPDDLARAIREDIKEKTGCSASVGMGSNILLARMATRKAKPNGQYFLRSEEVDDFIRDQPVSSLPGVGRSMSSKLTSLGVSTCGDLQQLSISRLQREFGPRTGQTLFRFCRGLDDRPVRSEKERKSVSAEMNYNIRFTQVEEAESFLTNLSMEVQKRMEGAGLRGRRITLKVMMRKPGAPVEPAKYGGHGICDNFARSVLLAQPTDSGQLIAAEAIKLFYAMKLDVKDMRGVGLQVQQLEGSYADPSGQGPSRGRSIKDLLLAKQPAHSPRKDPLAQGQSSVNRTEFFKSITPPSSPPSTSSDPMPGTSKGGLHHPHTPNHVRTYLNVSIEVPSPSQVDQSVLEALPVDIRKQVEQSWRHREEQPSTSSHLSTPPRTSSSPPPGPSLGTLVLQLPDQPGQPCTTGIILELPDFSQVDPEVFAALPRELQEELCSAYRNKGNAQAHAQAQGSAVGKLKRRYKKRNASPAKKGPSPLKKLFPGNSPAKSSPSKTLPLPLKQPGLKTENVRCPSSPSTDVPETLSKLNPRPVPTLAGAYEFSDIRTLLREWVTTISEPMEEDILQVVKYCTELVEDKDLEKLYLVIKYMKRLMQQSSESVWSMAFDFVLDNVQVVVQQTYGSTLKIT</sequence>
<comment type="subcellular location">
    <subcellularLocation>
        <location evidence="1 13">Nucleus</location>
    </subcellularLocation>
</comment>
<name>A0A671PG20_9TELE</name>
<dbReference type="InterPro" id="IPR001357">
    <property type="entry name" value="BRCT_dom"/>
</dbReference>
<dbReference type="InterPro" id="IPR017961">
    <property type="entry name" value="DNA_pol_Y-fam_little_finger"/>
</dbReference>
<dbReference type="GO" id="GO:0006281">
    <property type="term" value="P:DNA repair"/>
    <property type="evidence" value="ECO:0007669"/>
    <property type="project" value="UniProtKB-KW"/>
</dbReference>
<feature type="compositionally biased region" description="Basic and acidic residues" evidence="15">
    <location>
        <begin position="1"/>
        <end position="12"/>
    </location>
</feature>
<feature type="compositionally biased region" description="Basic residues" evidence="15">
    <location>
        <begin position="1014"/>
        <end position="1023"/>
    </location>
</feature>
<dbReference type="Pfam" id="PF00817">
    <property type="entry name" value="IMS"/>
    <property type="match status" value="2"/>
</dbReference>
<dbReference type="Gene3D" id="6.10.250.1490">
    <property type="match status" value="1"/>
</dbReference>
<keyword evidence="10 13" id="KW-0238">DNA-binding</keyword>
<dbReference type="InterPro" id="IPR047346">
    <property type="entry name" value="Rev1_UBM1/2"/>
</dbReference>
<keyword evidence="7 14" id="KW-0479">Metal-binding</keyword>
<dbReference type="CDD" id="cd01701">
    <property type="entry name" value="PolY_Rev1"/>
    <property type="match status" value="1"/>
</dbReference>
<dbReference type="GO" id="GO:0005634">
    <property type="term" value="C:nucleus"/>
    <property type="evidence" value="ECO:0007669"/>
    <property type="project" value="UniProtKB-SubCell"/>
</dbReference>
<evidence type="ECO:0000256" key="6">
    <source>
        <dbReference type="ARBA" id="ARBA00022695"/>
    </source>
</evidence>
<evidence type="ECO:0000256" key="2">
    <source>
        <dbReference type="ARBA" id="ARBA00010945"/>
    </source>
</evidence>
<dbReference type="SUPFAM" id="SSF100879">
    <property type="entry name" value="Lesion bypass DNA polymerase (Y-family), little finger domain"/>
    <property type="match status" value="1"/>
</dbReference>
<dbReference type="InterPro" id="IPR043502">
    <property type="entry name" value="DNA/RNA_pol_sf"/>
</dbReference>
<evidence type="ECO:0000259" key="17">
    <source>
        <dbReference type="PROSITE" id="PS50173"/>
    </source>
</evidence>